<proteinExistence type="inferred from homology"/>
<gene>
    <name evidence="6" type="ORF">GCM10011354_31070</name>
</gene>
<comment type="similarity">
    <text evidence="1">Belongs to the GSP E family.</text>
</comment>
<dbReference type="Proteomes" id="UP000650511">
    <property type="component" value="Unassembled WGS sequence"/>
</dbReference>
<dbReference type="PANTHER" id="PTHR30258">
    <property type="entry name" value="TYPE II SECRETION SYSTEM PROTEIN GSPE-RELATED"/>
    <property type="match status" value="1"/>
</dbReference>
<protein>
    <submittedName>
        <fullName evidence="6">Type II secretion system protein E</fullName>
    </submittedName>
</protein>
<dbReference type="OrthoDB" id="9805147at2"/>
<dbReference type="InterPro" id="IPR037257">
    <property type="entry name" value="T2SS_E_N_sf"/>
</dbReference>
<comment type="caution">
    <text evidence="6">The sequence shown here is derived from an EMBL/GenBank/DDBJ whole genome shotgun (WGS) entry which is preliminary data.</text>
</comment>
<dbReference type="SUPFAM" id="SSF52540">
    <property type="entry name" value="P-loop containing nucleoside triphosphate hydrolases"/>
    <property type="match status" value="1"/>
</dbReference>
<dbReference type="CDD" id="cd01129">
    <property type="entry name" value="PulE-GspE-like"/>
    <property type="match status" value="1"/>
</dbReference>
<dbReference type="InterPro" id="IPR003593">
    <property type="entry name" value="AAA+_ATPase"/>
</dbReference>
<name>A0A8J3EYZ5_9ACTN</name>
<evidence type="ECO:0000256" key="2">
    <source>
        <dbReference type="ARBA" id="ARBA00022741"/>
    </source>
</evidence>
<dbReference type="Gene3D" id="3.40.50.300">
    <property type="entry name" value="P-loop containing nucleotide triphosphate hydrolases"/>
    <property type="match status" value="1"/>
</dbReference>
<dbReference type="EMBL" id="BMHA01000013">
    <property type="protein sequence ID" value="GGI08835.1"/>
    <property type="molecule type" value="Genomic_DNA"/>
</dbReference>
<evidence type="ECO:0000259" key="5">
    <source>
        <dbReference type="PROSITE" id="PS00662"/>
    </source>
</evidence>
<dbReference type="GO" id="GO:0005524">
    <property type="term" value="F:ATP binding"/>
    <property type="evidence" value="ECO:0007669"/>
    <property type="project" value="UniProtKB-KW"/>
</dbReference>
<dbReference type="SMART" id="SM00382">
    <property type="entry name" value="AAA"/>
    <property type="match status" value="1"/>
</dbReference>
<dbReference type="Gene3D" id="1.10.40.70">
    <property type="match status" value="1"/>
</dbReference>
<dbReference type="GO" id="GO:0005886">
    <property type="term" value="C:plasma membrane"/>
    <property type="evidence" value="ECO:0007669"/>
    <property type="project" value="TreeGrafter"/>
</dbReference>
<dbReference type="Gene3D" id="3.30.300.160">
    <property type="entry name" value="Type II secretion system, protein E, N-terminal domain"/>
    <property type="match status" value="1"/>
</dbReference>
<evidence type="ECO:0000256" key="4">
    <source>
        <dbReference type="SAM" id="MobiDB-lite"/>
    </source>
</evidence>
<dbReference type="GO" id="GO:0016887">
    <property type="term" value="F:ATP hydrolysis activity"/>
    <property type="evidence" value="ECO:0007669"/>
    <property type="project" value="TreeGrafter"/>
</dbReference>
<dbReference type="PROSITE" id="PS00662">
    <property type="entry name" value="T2SP_E"/>
    <property type="match status" value="1"/>
</dbReference>
<dbReference type="Pfam" id="PF00437">
    <property type="entry name" value="T2SSE"/>
    <property type="match status" value="1"/>
</dbReference>
<dbReference type="InterPro" id="IPR001482">
    <property type="entry name" value="T2SS/T4SS_dom"/>
</dbReference>
<dbReference type="AlphaFoldDB" id="A0A8J3EYZ5"/>
<organism evidence="6 7">
    <name type="scientific">Egicoccus halophilus</name>
    <dbReference type="NCBI Taxonomy" id="1670830"/>
    <lineage>
        <taxon>Bacteria</taxon>
        <taxon>Bacillati</taxon>
        <taxon>Actinomycetota</taxon>
        <taxon>Nitriliruptoria</taxon>
        <taxon>Egicoccales</taxon>
        <taxon>Egicoccaceae</taxon>
        <taxon>Egicoccus</taxon>
    </lineage>
</organism>
<dbReference type="Pfam" id="PF05157">
    <property type="entry name" value="MshEN"/>
    <property type="match status" value="1"/>
</dbReference>
<dbReference type="InterPro" id="IPR027417">
    <property type="entry name" value="P-loop_NTPase"/>
</dbReference>
<dbReference type="RefSeq" id="WP_130648781.1">
    <property type="nucleotide sequence ID" value="NZ_BMHA01000013.1"/>
</dbReference>
<reference evidence="6" key="2">
    <citation type="submission" date="2020-09" db="EMBL/GenBank/DDBJ databases">
        <authorList>
            <person name="Sun Q."/>
            <person name="Zhou Y."/>
        </authorList>
    </citation>
    <scope>NUCLEOTIDE SEQUENCE</scope>
    <source>
        <strain evidence="6">CGMCC 1.14988</strain>
    </source>
</reference>
<evidence type="ECO:0000256" key="3">
    <source>
        <dbReference type="ARBA" id="ARBA00022840"/>
    </source>
</evidence>
<evidence type="ECO:0000313" key="7">
    <source>
        <dbReference type="Proteomes" id="UP000650511"/>
    </source>
</evidence>
<feature type="domain" description="Bacterial type II secretion system protein E" evidence="5">
    <location>
        <begin position="384"/>
        <end position="398"/>
    </location>
</feature>
<dbReference type="Gene3D" id="3.30.450.90">
    <property type="match status" value="1"/>
</dbReference>
<accession>A0A8J3EYZ5</accession>
<sequence>MSTDLPASVPDAAAAPGWRRLRIGEVLVEAGALTADQVAHALHRKEPDERLGDTVVRLGMCTEADVADAVASRLNLPRVDVLVTRPTREALDQVPVELAEQFGLLPLSFDGGTLVVATADPNLERLDDLRILTRARHVQPVIAATSALRLARRQAYRAELSLSDQANAPEREEADGSASESSPVVQFVESLVSEALVARASDLHLEPDVDGLRVRMRVDGLLRDVTRVPAQIRGQVLSRIKIMAQLDIAERRLPQDGRALVRTGAGDVDLRVATMPTMHGEKGVLRLLARGTDRVTIGELGMHADVRGGFVEALARPQGLVLVTGPTGSGKTTTLYAGLAAITDETRNIVTLEDPIEYELPGINQTQVNPRIGFTFARGLRHILRQDPDVVLVGEIRDQETAQLAVEAATTGHLVLATLHTNDAPSSVARLIDLGADRFLVCSSLLQVLGQRLARKICTGCPVVDEPTDEVLRRLGIPRAALETASPRRGAGCPACEYTGELGRVSVTELLRMTPALRHLLAGDVTEHQIAVVGRREGMRPLREDALTRAWRGEITFAEVLRTTPEPTATRADAQVA</sequence>
<dbReference type="InterPro" id="IPR007831">
    <property type="entry name" value="T2SS_GspE_N"/>
</dbReference>
<evidence type="ECO:0000313" key="6">
    <source>
        <dbReference type="EMBL" id="GGI08835.1"/>
    </source>
</evidence>
<reference evidence="6" key="1">
    <citation type="journal article" date="2014" name="Int. J. Syst. Evol. Microbiol.">
        <title>Complete genome sequence of Corynebacterium casei LMG S-19264T (=DSM 44701T), isolated from a smear-ripened cheese.</title>
        <authorList>
            <consortium name="US DOE Joint Genome Institute (JGI-PGF)"/>
            <person name="Walter F."/>
            <person name="Albersmeier A."/>
            <person name="Kalinowski J."/>
            <person name="Ruckert C."/>
        </authorList>
    </citation>
    <scope>NUCLEOTIDE SEQUENCE</scope>
    <source>
        <strain evidence="6">CGMCC 1.14988</strain>
    </source>
</reference>
<dbReference type="SUPFAM" id="SSF160246">
    <property type="entry name" value="EspE N-terminal domain-like"/>
    <property type="match status" value="1"/>
</dbReference>
<dbReference type="PANTHER" id="PTHR30258:SF2">
    <property type="entry name" value="COMG OPERON PROTEIN 1"/>
    <property type="match status" value="1"/>
</dbReference>
<keyword evidence="2" id="KW-0547">Nucleotide-binding</keyword>
<evidence type="ECO:0000256" key="1">
    <source>
        <dbReference type="ARBA" id="ARBA00006611"/>
    </source>
</evidence>
<keyword evidence="7" id="KW-1185">Reference proteome</keyword>
<feature type="region of interest" description="Disordered" evidence="4">
    <location>
        <begin position="162"/>
        <end position="182"/>
    </location>
</feature>
<keyword evidence="3" id="KW-0067">ATP-binding</keyword>